<evidence type="ECO:0000313" key="11">
    <source>
        <dbReference type="Proteomes" id="UP001143463"/>
    </source>
</evidence>
<feature type="binding site" evidence="7">
    <location>
        <position position="11"/>
    </location>
    <ligand>
        <name>substrate</name>
    </ligand>
</feature>
<feature type="binding site" evidence="7">
    <location>
        <position position="45"/>
    </location>
    <ligand>
        <name>substrate</name>
    </ligand>
</feature>
<dbReference type="InterPro" id="IPR023418">
    <property type="entry name" value="Thyroxine_BS"/>
</dbReference>
<evidence type="ECO:0000256" key="6">
    <source>
        <dbReference type="ARBA" id="ARBA00022801"/>
    </source>
</evidence>
<accession>A0A9W6KW95</accession>
<comment type="similarity">
    <text evidence="3 8">Belongs to the transthyretin family. 5-hydroxyisourate hydrolase subfamily.</text>
</comment>
<dbReference type="InterPro" id="IPR023419">
    <property type="entry name" value="Transthyretin_CS"/>
</dbReference>
<dbReference type="PANTHER" id="PTHR10395">
    <property type="entry name" value="URICASE AND TRANSTHYRETIN-RELATED"/>
    <property type="match status" value="1"/>
</dbReference>
<name>A0A9W6KW95_9PSEU</name>
<comment type="subunit">
    <text evidence="4 8">Homotetramer.</text>
</comment>
<dbReference type="PRINTS" id="PR00189">
    <property type="entry name" value="TRNSTHYRETIN"/>
</dbReference>
<reference evidence="10" key="1">
    <citation type="journal article" date="2014" name="Int. J. Syst. Evol. Microbiol.">
        <title>Complete genome sequence of Corynebacterium casei LMG S-19264T (=DSM 44701T), isolated from a smear-ripened cheese.</title>
        <authorList>
            <consortium name="US DOE Joint Genome Institute (JGI-PGF)"/>
            <person name="Walter F."/>
            <person name="Albersmeier A."/>
            <person name="Kalinowski J."/>
            <person name="Ruckert C."/>
        </authorList>
    </citation>
    <scope>NUCLEOTIDE SEQUENCE</scope>
    <source>
        <strain evidence="10">VKM Ac-1069</strain>
    </source>
</reference>
<dbReference type="NCBIfam" id="TIGR02962">
    <property type="entry name" value="hdxy_isourate"/>
    <property type="match status" value="1"/>
</dbReference>
<gene>
    <name evidence="10" type="ORF">GCM10017577_03820</name>
</gene>
<keyword evidence="6 8" id="KW-0378">Hydrolase</keyword>
<comment type="function">
    <text evidence="2">Catalyzes the hydrolysis of 5-hydroxyisourate (HIU) to 2-oxo-4-hydroxy-4-carboxy-5-ureidoimidazoline (OHCU).</text>
</comment>
<evidence type="ECO:0000313" key="10">
    <source>
        <dbReference type="EMBL" id="GLL09242.1"/>
    </source>
</evidence>
<dbReference type="InterPro" id="IPR000895">
    <property type="entry name" value="Transthyretin/HIU_hydrolase"/>
</dbReference>
<evidence type="ECO:0000256" key="2">
    <source>
        <dbReference type="ARBA" id="ARBA00002704"/>
    </source>
</evidence>
<organism evidence="10 11">
    <name type="scientific">Pseudonocardia halophobica</name>
    <dbReference type="NCBI Taxonomy" id="29401"/>
    <lineage>
        <taxon>Bacteria</taxon>
        <taxon>Bacillati</taxon>
        <taxon>Actinomycetota</taxon>
        <taxon>Actinomycetes</taxon>
        <taxon>Pseudonocardiales</taxon>
        <taxon>Pseudonocardiaceae</taxon>
        <taxon>Pseudonocardia</taxon>
    </lineage>
</organism>
<sequence>MLCGMAGISTHVLDAALGRPAAGVAVTLTAPDGTVHTGTTDADGRVGDLYTGPPAPGTWTAVFATGAYHAATGQEAFFPEVTIAFIADPERGHYHVPLLLSPYSYTTYRGS</sequence>
<dbReference type="CDD" id="cd05822">
    <property type="entry name" value="TLP_HIUase"/>
    <property type="match status" value="1"/>
</dbReference>
<evidence type="ECO:0000256" key="5">
    <source>
        <dbReference type="ARBA" id="ARBA00022631"/>
    </source>
</evidence>
<evidence type="ECO:0000256" key="3">
    <source>
        <dbReference type="ARBA" id="ARBA00009850"/>
    </source>
</evidence>
<dbReference type="GO" id="GO:0006144">
    <property type="term" value="P:purine nucleobase metabolic process"/>
    <property type="evidence" value="ECO:0007669"/>
    <property type="project" value="UniProtKB-KW"/>
</dbReference>
<dbReference type="SUPFAM" id="SSF49472">
    <property type="entry name" value="Transthyretin (synonym: prealbumin)"/>
    <property type="match status" value="1"/>
</dbReference>
<dbReference type="Gene3D" id="2.60.40.180">
    <property type="entry name" value="Transthyretin/hydroxyisourate hydrolase domain"/>
    <property type="match status" value="1"/>
</dbReference>
<dbReference type="Pfam" id="PF00576">
    <property type="entry name" value="Transthyretin"/>
    <property type="match status" value="1"/>
</dbReference>
<dbReference type="EMBL" id="BSFQ01000001">
    <property type="protein sequence ID" value="GLL09242.1"/>
    <property type="molecule type" value="Genomic_DNA"/>
</dbReference>
<reference evidence="10" key="2">
    <citation type="submission" date="2023-01" db="EMBL/GenBank/DDBJ databases">
        <authorList>
            <person name="Sun Q."/>
            <person name="Evtushenko L."/>
        </authorList>
    </citation>
    <scope>NUCLEOTIDE SEQUENCE</scope>
    <source>
        <strain evidence="10">VKM Ac-1069</strain>
    </source>
</reference>
<comment type="catalytic activity">
    <reaction evidence="1 8">
        <text>5-hydroxyisourate + H2O = 5-hydroxy-2-oxo-4-ureido-2,5-dihydro-1H-imidazole-5-carboxylate + H(+)</text>
        <dbReference type="Rhea" id="RHEA:23736"/>
        <dbReference type="ChEBI" id="CHEBI:15377"/>
        <dbReference type="ChEBI" id="CHEBI:15378"/>
        <dbReference type="ChEBI" id="CHEBI:18072"/>
        <dbReference type="ChEBI" id="CHEBI:58639"/>
        <dbReference type="EC" id="3.5.2.17"/>
    </reaction>
</comment>
<dbReference type="PROSITE" id="PS00768">
    <property type="entry name" value="TRANSTHYRETIN_1"/>
    <property type="match status" value="1"/>
</dbReference>
<protein>
    <recommendedName>
        <fullName evidence="8">5-hydroxyisourate hydrolase</fullName>
        <shortName evidence="8">HIU hydrolase</shortName>
        <shortName evidence="8">HIUHase</shortName>
        <ecNumber evidence="8">3.5.2.17</ecNumber>
    </recommendedName>
</protein>
<evidence type="ECO:0000256" key="4">
    <source>
        <dbReference type="ARBA" id="ARBA00011881"/>
    </source>
</evidence>
<evidence type="ECO:0000259" key="9">
    <source>
        <dbReference type="Pfam" id="PF00576"/>
    </source>
</evidence>
<dbReference type="PANTHER" id="PTHR10395:SF7">
    <property type="entry name" value="5-HYDROXYISOURATE HYDROLASE"/>
    <property type="match status" value="1"/>
</dbReference>
<keyword evidence="11" id="KW-1185">Reference proteome</keyword>
<keyword evidence="5 8" id="KW-0659">Purine metabolism</keyword>
<comment type="caution">
    <text evidence="10">The sequence shown here is derived from an EMBL/GenBank/DDBJ whole genome shotgun (WGS) entry which is preliminary data.</text>
</comment>
<feature type="binding site" evidence="7">
    <location>
        <position position="108"/>
    </location>
    <ligand>
        <name>substrate</name>
    </ligand>
</feature>
<dbReference type="InterPro" id="IPR014306">
    <property type="entry name" value="Hydroxyisourate_hydrolase"/>
</dbReference>
<dbReference type="InterPro" id="IPR036817">
    <property type="entry name" value="Transthyretin/HIU_hydrolase_sf"/>
</dbReference>
<evidence type="ECO:0000256" key="8">
    <source>
        <dbReference type="RuleBase" id="RU361270"/>
    </source>
</evidence>
<dbReference type="EC" id="3.5.2.17" evidence="8"/>
<evidence type="ECO:0000256" key="1">
    <source>
        <dbReference type="ARBA" id="ARBA00001043"/>
    </source>
</evidence>
<dbReference type="InterPro" id="IPR023416">
    <property type="entry name" value="Transthyretin/HIU_hydrolase_d"/>
</dbReference>
<dbReference type="PROSITE" id="PS00769">
    <property type="entry name" value="TRANSTHYRETIN_2"/>
    <property type="match status" value="1"/>
</dbReference>
<evidence type="ECO:0000256" key="7">
    <source>
        <dbReference type="PIRSR" id="PIRSR600895-51"/>
    </source>
</evidence>
<feature type="domain" description="Transthyretin/hydroxyisourate hydrolase" evidence="9">
    <location>
        <begin position="8"/>
        <end position="110"/>
    </location>
</feature>
<dbReference type="GO" id="GO:0033971">
    <property type="term" value="F:hydroxyisourate hydrolase activity"/>
    <property type="evidence" value="ECO:0007669"/>
    <property type="project" value="UniProtKB-EC"/>
</dbReference>
<dbReference type="AlphaFoldDB" id="A0A9W6KW95"/>
<dbReference type="Proteomes" id="UP001143463">
    <property type="component" value="Unassembled WGS sequence"/>
</dbReference>
<proteinExistence type="inferred from homology"/>